<evidence type="ECO:0000256" key="4">
    <source>
        <dbReference type="ARBA" id="ARBA00022729"/>
    </source>
</evidence>
<keyword evidence="7" id="KW-1133">Transmembrane helix</keyword>
<dbReference type="GeneID" id="18609930"/>
<dbReference type="AlphaFoldDB" id="A0AB32VHH6"/>
<keyword evidence="6" id="KW-1015">Disulfide bond</keyword>
<dbReference type="GO" id="GO:0050832">
    <property type="term" value="P:defense response to fungus"/>
    <property type="evidence" value="ECO:0007669"/>
    <property type="project" value="UniProtKB-KW"/>
</dbReference>
<comment type="similarity">
    <text evidence="1">Belongs to the DEFL family.</text>
</comment>
<keyword evidence="3" id="KW-0295">Fungicide</keyword>
<evidence type="ECO:0000313" key="9">
    <source>
        <dbReference type="Proteomes" id="UP000694886"/>
    </source>
</evidence>
<evidence type="ECO:0000256" key="6">
    <source>
        <dbReference type="ARBA" id="ARBA00023157"/>
    </source>
</evidence>
<feature type="domain" description="Knottins-like" evidence="8">
    <location>
        <begin position="103"/>
        <end position="148"/>
    </location>
</feature>
<dbReference type="KEGG" id="tcc:18609930"/>
<feature type="transmembrane region" description="Helical" evidence="7">
    <location>
        <begin position="12"/>
        <end position="29"/>
    </location>
</feature>
<dbReference type="PROSITE" id="PS00940">
    <property type="entry name" value="GAMMA_THIONIN"/>
    <property type="match status" value="1"/>
</dbReference>
<keyword evidence="5" id="KW-0611">Plant defense</keyword>
<accession>A0AB32VHH6</accession>
<dbReference type="Proteomes" id="UP000694886">
    <property type="component" value="Chromosome 2"/>
</dbReference>
<evidence type="ECO:0000256" key="1">
    <source>
        <dbReference type="ARBA" id="ARBA00006722"/>
    </source>
</evidence>
<dbReference type="Pfam" id="PF00304">
    <property type="entry name" value="Gamma-thionin"/>
    <property type="match status" value="1"/>
</dbReference>
<dbReference type="SUPFAM" id="SSF57095">
    <property type="entry name" value="Scorpion toxin-like"/>
    <property type="match status" value="1"/>
</dbReference>
<keyword evidence="2" id="KW-0929">Antimicrobial</keyword>
<keyword evidence="7" id="KW-0812">Transmembrane</keyword>
<dbReference type="GO" id="GO:0031640">
    <property type="term" value="P:killing of cells of another organism"/>
    <property type="evidence" value="ECO:0007669"/>
    <property type="project" value="UniProtKB-KW"/>
</dbReference>
<dbReference type="PRINTS" id="PR00288">
    <property type="entry name" value="PUROTHIONIN"/>
</dbReference>
<dbReference type="InterPro" id="IPR003614">
    <property type="entry name" value="Knottins"/>
</dbReference>
<keyword evidence="4" id="KW-0732">Signal</keyword>
<reference evidence="10" key="2">
    <citation type="submission" date="2025-08" db="UniProtKB">
        <authorList>
            <consortium name="RefSeq"/>
        </authorList>
    </citation>
    <scope>IDENTIFICATION</scope>
</reference>
<dbReference type="InterPro" id="IPR036574">
    <property type="entry name" value="Scorpion_toxin-like_sf"/>
</dbReference>
<evidence type="ECO:0000256" key="5">
    <source>
        <dbReference type="ARBA" id="ARBA00022821"/>
    </source>
</evidence>
<dbReference type="PANTHER" id="PTHR33147:SF129">
    <property type="entry name" value="DEFENSIN-LIKE PROTEIN 2-RELATED"/>
    <property type="match status" value="1"/>
</dbReference>
<dbReference type="SMART" id="SM00505">
    <property type="entry name" value="Knot1"/>
    <property type="match status" value="1"/>
</dbReference>
<gene>
    <name evidence="10" type="primary">LOC18609930</name>
</gene>
<reference evidence="9" key="1">
    <citation type="journal article" date="1997" name="Nucleic Acids Res.">
        <title>tRNAscan-SE: a program for improved detection of transfer RNA genes in genomic sequence.</title>
        <authorList>
            <person name="Lowe T.M."/>
            <person name="Eddy S.R."/>
        </authorList>
    </citation>
    <scope>NUCLEOTIDE SEQUENCE [LARGE SCALE GENOMIC DNA]</scope>
    <source>
        <strain evidence="9">r\B97-61/B2</strain>
    </source>
</reference>
<dbReference type="RefSeq" id="XP_007045354.2">
    <property type="nucleotide sequence ID" value="XM_007045292.2"/>
</dbReference>
<protein>
    <submittedName>
        <fullName evidence="10">Defensin-like protein</fullName>
    </submittedName>
</protein>
<evidence type="ECO:0000256" key="7">
    <source>
        <dbReference type="SAM" id="Phobius"/>
    </source>
</evidence>
<evidence type="ECO:0000313" key="10">
    <source>
        <dbReference type="RefSeq" id="XP_007045354.2"/>
    </source>
</evidence>
<dbReference type="Gene3D" id="3.30.30.10">
    <property type="entry name" value="Knottin, scorpion toxin-like"/>
    <property type="match status" value="1"/>
</dbReference>
<feature type="transmembrane region" description="Helical" evidence="7">
    <location>
        <begin position="78"/>
        <end position="96"/>
    </location>
</feature>
<name>A0AB32VHH6_THECC</name>
<proteinExistence type="inferred from homology"/>
<sequence>MTRMIESEISPFASFFFPFPFFSICPRYNTCVFVPFVDYCSTPNPYIKASHWFCFPCIQISLSLSLSVIVFMERSTRLFSAAFVLLLLLLATEMGPKAAEARTCQSQSHRFKGMCMRKSNCAAVCQTEGFHSGHCRGFHRRCFCTKHC</sequence>
<evidence type="ECO:0000256" key="3">
    <source>
        <dbReference type="ARBA" id="ARBA00022577"/>
    </source>
</evidence>
<dbReference type="PANTHER" id="PTHR33147">
    <property type="entry name" value="DEFENSIN-LIKE PROTEIN 1"/>
    <property type="match status" value="1"/>
</dbReference>
<keyword evidence="7" id="KW-0472">Membrane</keyword>
<feature type="transmembrane region" description="Helical" evidence="7">
    <location>
        <begin position="49"/>
        <end position="71"/>
    </location>
</feature>
<organism evidence="9 10">
    <name type="scientific">Theobroma cacao</name>
    <name type="common">Cacao</name>
    <name type="synonym">Cocoa</name>
    <dbReference type="NCBI Taxonomy" id="3641"/>
    <lineage>
        <taxon>Eukaryota</taxon>
        <taxon>Viridiplantae</taxon>
        <taxon>Streptophyta</taxon>
        <taxon>Embryophyta</taxon>
        <taxon>Tracheophyta</taxon>
        <taxon>Spermatophyta</taxon>
        <taxon>Magnoliopsida</taxon>
        <taxon>eudicotyledons</taxon>
        <taxon>Gunneridae</taxon>
        <taxon>Pentapetalae</taxon>
        <taxon>rosids</taxon>
        <taxon>malvids</taxon>
        <taxon>Malvales</taxon>
        <taxon>Malvaceae</taxon>
        <taxon>Byttnerioideae</taxon>
        <taxon>Theobroma</taxon>
    </lineage>
</organism>
<dbReference type="CDD" id="cd00107">
    <property type="entry name" value="Knot1"/>
    <property type="match status" value="1"/>
</dbReference>
<dbReference type="InterPro" id="IPR008176">
    <property type="entry name" value="Defensin_plant"/>
</dbReference>
<dbReference type="Gramene" id="Tc02v2_t025770.2">
    <property type="protein sequence ID" value="Tc02v2_p025770.2"/>
    <property type="gene ID" value="Tc02v2_g025770"/>
</dbReference>
<evidence type="ECO:0000259" key="8">
    <source>
        <dbReference type="SMART" id="SM00505"/>
    </source>
</evidence>
<evidence type="ECO:0000256" key="2">
    <source>
        <dbReference type="ARBA" id="ARBA00022529"/>
    </source>
</evidence>